<dbReference type="Proteomes" id="UP001497493">
    <property type="component" value="Chromosome"/>
</dbReference>
<protein>
    <submittedName>
        <fullName evidence="1">Uncharacterized protein</fullName>
    </submittedName>
</protein>
<dbReference type="EMBL" id="OZ026884">
    <property type="protein sequence ID" value="CAL1240236.1"/>
    <property type="molecule type" value="Genomic_DNA"/>
</dbReference>
<proteinExistence type="predicted"/>
<name>A0ABM9NHZ3_9GAMM</name>
<organism evidence="1 2">
    <name type="scientific">Candidatus Methylocalor cossyra</name>
    <dbReference type="NCBI Taxonomy" id="3108543"/>
    <lineage>
        <taxon>Bacteria</taxon>
        <taxon>Pseudomonadati</taxon>
        <taxon>Pseudomonadota</taxon>
        <taxon>Gammaproteobacteria</taxon>
        <taxon>Methylococcales</taxon>
        <taxon>Methylococcaceae</taxon>
        <taxon>Candidatus Methylocalor</taxon>
    </lineage>
</organism>
<keyword evidence="2" id="KW-1185">Reference proteome</keyword>
<reference evidence="1 2" key="1">
    <citation type="submission" date="2024-04" db="EMBL/GenBank/DDBJ databases">
        <authorList>
            <person name="Cremers G."/>
        </authorList>
    </citation>
    <scope>NUCLEOTIDE SEQUENCE [LARGE SCALE GENOMIC DNA]</scope>
    <source>
        <strain evidence="1">MeCH1-AG</strain>
    </source>
</reference>
<gene>
    <name evidence="1" type="ORF">MECH1_V1_1460</name>
</gene>
<evidence type="ECO:0000313" key="2">
    <source>
        <dbReference type="Proteomes" id="UP001497493"/>
    </source>
</evidence>
<sequence length="200" mass="20879">MSCASTPLTVVAAIGFYLLCYELLPGDEPIAPSASPRLLASRGRRRPPPTPVPSGALQSITGYLEVKKNCDILSHPFQAGTGLQPFLRALHAGAAPAGTRRFGGNPSRPQCARILPNRRPILGAQKAVPALLRSTPLAMLLVVPSTPYSRTQPAWLADCVAHVRPGGPGVTGVSGSALASAKPRAFRRQPPAGWKTAGSP</sequence>
<accession>A0ABM9NHZ3</accession>
<evidence type="ECO:0000313" key="1">
    <source>
        <dbReference type="EMBL" id="CAL1240236.1"/>
    </source>
</evidence>